<dbReference type="EMBL" id="JBBPBN010000021">
    <property type="protein sequence ID" value="KAK9014718.1"/>
    <property type="molecule type" value="Genomic_DNA"/>
</dbReference>
<comment type="caution">
    <text evidence="1">The sequence shown here is derived from an EMBL/GenBank/DDBJ whole genome shotgun (WGS) entry which is preliminary data.</text>
</comment>
<keyword evidence="2" id="KW-1185">Reference proteome</keyword>
<sequence length="104" mass="11824">MLKIFTLDFVLFLVADDPVVTIWLDPTIVTLLSAVMNEERKKICLSCKPFIYVSFSFSFCDPFLVLLCSSFWCLWQVGIKLMIQRALVAASNSQSAFAWISSED</sequence>
<accession>A0ABR2RP02</accession>
<gene>
    <name evidence="1" type="ORF">V6N11_005865</name>
</gene>
<name>A0ABR2RP02_9ROSI</name>
<dbReference type="Proteomes" id="UP001396334">
    <property type="component" value="Unassembled WGS sequence"/>
</dbReference>
<evidence type="ECO:0000313" key="1">
    <source>
        <dbReference type="EMBL" id="KAK9014718.1"/>
    </source>
</evidence>
<evidence type="ECO:0000313" key="2">
    <source>
        <dbReference type="Proteomes" id="UP001396334"/>
    </source>
</evidence>
<reference evidence="1 2" key="1">
    <citation type="journal article" date="2024" name="G3 (Bethesda)">
        <title>Genome assembly of Hibiscus sabdariffa L. provides insights into metabolisms of medicinal natural products.</title>
        <authorList>
            <person name="Kim T."/>
        </authorList>
    </citation>
    <scope>NUCLEOTIDE SEQUENCE [LARGE SCALE GENOMIC DNA]</scope>
    <source>
        <strain evidence="1">TK-2024</strain>
        <tissue evidence="1">Old leaves</tissue>
    </source>
</reference>
<proteinExistence type="predicted"/>
<organism evidence="1 2">
    <name type="scientific">Hibiscus sabdariffa</name>
    <name type="common">roselle</name>
    <dbReference type="NCBI Taxonomy" id="183260"/>
    <lineage>
        <taxon>Eukaryota</taxon>
        <taxon>Viridiplantae</taxon>
        <taxon>Streptophyta</taxon>
        <taxon>Embryophyta</taxon>
        <taxon>Tracheophyta</taxon>
        <taxon>Spermatophyta</taxon>
        <taxon>Magnoliopsida</taxon>
        <taxon>eudicotyledons</taxon>
        <taxon>Gunneridae</taxon>
        <taxon>Pentapetalae</taxon>
        <taxon>rosids</taxon>
        <taxon>malvids</taxon>
        <taxon>Malvales</taxon>
        <taxon>Malvaceae</taxon>
        <taxon>Malvoideae</taxon>
        <taxon>Hibiscus</taxon>
    </lineage>
</organism>
<protein>
    <submittedName>
        <fullName evidence="1">Uncharacterized protein</fullName>
    </submittedName>
</protein>